<feature type="transmembrane region" description="Helical" evidence="1">
    <location>
        <begin position="233"/>
        <end position="252"/>
    </location>
</feature>
<dbReference type="InterPro" id="IPR049458">
    <property type="entry name" value="EpsG-like"/>
</dbReference>
<keyword evidence="1" id="KW-0472">Membrane</keyword>
<evidence type="ECO:0008006" key="4">
    <source>
        <dbReference type="Google" id="ProtNLM"/>
    </source>
</evidence>
<keyword evidence="1" id="KW-1133">Transmembrane helix</keyword>
<feature type="transmembrane region" description="Helical" evidence="1">
    <location>
        <begin position="133"/>
        <end position="155"/>
    </location>
</feature>
<gene>
    <name evidence="2" type="ORF">EX242_05840</name>
</gene>
<sequence>MNINFPSLLRGSKPNLSYAYALKLLLILANILIGSIAPSISFLLSIMIFSCLRRKEKSLFIINIFSLSFFAAVTYSSRAFLLIESDDYIRYYDSYINASNLNKAIYFEEPGLLWFYDIIHLISPSLTSSGLSFLTLFFTLLILGCFFYVLCFYNLKLKKIGICFSFIYLLVSVDYMNQLVRQSIALIFILFILLNISTIKKFFLLILSFTFHFSTLPILLLFYLIKNFSAKKIVIFAIIFTFSIVIIFNTPYIQNYLGRLSYYSFNIYNIELNWYIKYIALILVLSLFFKGCNENQFWNRLLTILAILVIITIPLGLLSLRLFSLYIIFFIGLHFYLLLESQPPILLFFLIIFFILKTMNILLVNENINDYFSLWQTYDKYALNPFYYFSEY</sequence>
<organism evidence="2 3">
    <name type="scientific">Providencia rettgeri</name>
    <dbReference type="NCBI Taxonomy" id="587"/>
    <lineage>
        <taxon>Bacteria</taxon>
        <taxon>Pseudomonadati</taxon>
        <taxon>Pseudomonadota</taxon>
        <taxon>Gammaproteobacteria</taxon>
        <taxon>Enterobacterales</taxon>
        <taxon>Morganellaceae</taxon>
        <taxon>Providencia</taxon>
    </lineage>
</organism>
<keyword evidence="1" id="KW-0812">Transmembrane</keyword>
<name>A0AAP2JXA5_PRORE</name>
<evidence type="ECO:0000256" key="1">
    <source>
        <dbReference type="SAM" id="Phobius"/>
    </source>
</evidence>
<feature type="transmembrane region" description="Helical" evidence="1">
    <location>
        <begin position="60"/>
        <end position="83"/>
    </location>
</feature>
<feature type="transmembrane region" description="Helical" evidence="1">
    <location>
        <begin position="323"/>
        <end position="339"/>
    </location>
</feature>
<accession>A0AAP2JXA5</accession>
<dbReference type="RefSeq" id="WP_129467175.1">
    <property type="nucleotide sequence ID" value="NZ_QVPC01000011.1"/>
</dbReference>
<reference evidence="2" key="1">
    <citation type="submission" date="2019-02" db="EMBL/GenBank/DDBJ databases">
        <title>Genomic characterization of isolates from hospital effluents in KZN, South Africa.</title>
        <authorList>
            <person name="Ntshobeni N."/>
            <person name="Allam M."/>
            <person name="Ismail A."/>
            <person name="Amoako D."/>
            <person name="Essack S."/>
            <person name="Chenia H."/>
        </authorList>
    </citation>
    <scope>NUCLEOTIDE SEQUENCE</scope>
    <source>
        <strain evidence="2">AFE97_S1</strain>
    </source>
</reference>
<dbReference type="EMBL" id="SHDO01000007">
    <property type="protein sequence ID" value="MBX6979780.1"/>
    <property type="molecule type" value="Genomic_DNA"/>
</dbReference>
<dbReference type="Pfam" id="PF14897">
    <property type="entry name" value="EpsG"/>
    <property type="match status" value="1"/>
</dbReference>
<feature type="transmembrane region" description="Helical" evidence="1">
    <location>
        <begin position="20"/>
        <end position="48"/>
    </location>
</feature>
<evidence type="ECO:0000313" key="3">
    <source>
        <dbReference type="Proteomes" id="UP000824410"/>
    </source>
</evidence>
<dbReference type="AlphaFoldDB" id="A0AAP2JXA5"/>
<evidence type="ECO:0000313" key="2">
    <source>
        <dbReference type="EMBL" id="MBX6979780.1"/>
    </source>
</evidence>
<protein>
    <recommendedName>
        <fullName evidence="4">Wzy</fullName>
    </recommendedName>
</protein>
<feature type="transmembrane region" description="Helical" evidence="1">
    <location>
        <begin position="301"/>
        <end position="317"/>
    </location>
</feature>
<feature type="transmembrane region" description="Helical" evidence="1">
    <location>
        <begin position="272"/>
        <end position="289"/>
    </location>
</feature>
<dbReference type="Proteomes" id="UP000824410">
    <property type="component" value="Unassembled WGS sequence"/>
</dbReference>
<feature type="transmembrane region" description="Helical" evidence="1">
    <location>
        <begin position="202"/>
        <end position="224"/>
    </location>
</feature>
<feature type="transmembrane region" description="Helical" evidence="1">
    <location>
        <begin position="167"/>
        <end position="196"/>
    </location>
</feature>
<feature type="transmembrane region" description="Helical" evidence="1">
    <location>
        <begin position="346"/>
        <end position="364"/>
    </location>
</feature>
<comment type="caution">
    <text evidence="2">The sequence shown here is derived from an EMBL/GenBank/DDBJ whole genome shotgun (WGS) entry which is preliminary data.</text>
</comment>
<proteinExistence type="predicted"/>